<protein>
    <recommendedName>
        <fullName evidence="8">Carboxylic ester hydrolase</fullName>
        <ecNumber evidence="8">3.1.1.-</ecNumber>
    </recommendedName>
</protein>
<evidence type="ECO:0000256" key="7">
    <source>
        <dbReference type="ARBA" id="ARBA00023157"/>
    </source>
</evidence>
<dbReference type="Proteomes" id="UP000054516">
    <property type="component" value="Unassembled WGS sequence"/>
</dbReference>
<evidence type="ECO:0000313" key="9">
    <source>
        <dbReference type="EMBL" id="GAP91338.2"/>
    </source>
</evidence>
<comment type="similarity">
    <text evidence="1 8">Belongs to the tannase family.</text>
</comment>
<keyword evidence="10" id="KW-1185">Reference proteome</keyword>
<dbReference type="InterPro" id="IPR029058">
    <property type="entry name" value="AB_hydrolase_fold"/>
</dbReference>
<dbReference type="Gene3D" id="3.40.50.1820">
    <property type="entry name" value="alpha/beta hydrolase"/>
    <property type="match status" value="1"/>
</dbReference>
<dbReference type="InterPro" id="IPR011118">
    <property type="entry name" value="Tannase/feruloyl_esterase"/>
</dbReference>
<accession>A0A1W2TS55</accession>
<keyword evidence="6" id="KW-0106">Calcium</keyword>
<dbReference type="EC" id="3.1.1.-" evidence="8"/>
<gene>
    <name evidence="9" type="ORF">SAMD00023353_6000340</name>
</gene>
<dbReference type="STRING" id="77044.A0A1W2TS55"/>
<evidence type="ECO:0000256" key="3">
    <source>
        <dbReference type="ARBA" id="ARBA00022723"/>
    </source>
</evidence>
<evidence type="ECO:0000256" key="1">
    <source>
        <dbReference type="ARBA" id="ARBA00006249"/>
    </source>
</evidence>
<dbReference type="OMA" id="AWNERIW"/>
<dbReference type="GO" id="GO:0046872">
    <property type="term" value="F:metal ion binding"/>
    <property type="evidence" value="ECO:0007669"/>
    <property type="project" value="UniProtKB-KW"/>
</dbReference>
<dbReference type="AlphaFoldDB" id="A0A1W2TS55"/>
<evidence type="ECO:0000256" key="6">
    <source>
        <dbReference type="ARBA" id="ARBA00022837"/>
    </source>
</evidence>
<keyword evidence="4" id="KW-0732">Signal</keyword>
<keyword evidence="7" id="KW-1015">Disulfide bond</keyword>
<organism evidence="9">
    <name type="scientific">Rosellinia necatrix</name>
    <name type="common">White root-rot fungus</name>
    <dbReference type="NCBI Taxonomy" id="77044"/>
    <lineage>
        <taxon>Eukaryota</taxon>
        <taxon>Fungi</taxon>
        <taxon>Dikarya</taxon>
        <taxon>Ascomycota</taxon>
        <taxon>Pezizomycotina</taxon>
        <taxon>Sordariomycetes</taxon>
        <taxon>Xylariomycetidae</taxon>
        <taxon>Xylariales</taxon>
        <taxon>Xylariaceae</taxon>
        <taxon>Rosellinia</taxon>
    </lineage>
</organism>
<name>A0A1W2TS55_ROSNE</name>
<proteinExistence type="inferred from homology"/>
<dbReference type="EMBL" id="DF977505">
    <property type="protein sequence ID" value="GAP91338.2"/>
    <property type="molecule type" value="Genomic_DNA"/>
</dbReference>
<dbReference type="GO" id="GO:0030600">
    <property type="term" value="F:feruloyl esterase activity"/>
    <property type="evidence" value="ECO:0007669"/>
    <property type="project" value="UniProtKB-ARBA"/>
</dbReference>
<keyword evidence="2" id="KW-0719">Serine esterase</keyword>
<dbReference type="PANTHER" id="PTHR33938">
    <property type="entry name" value="FERULOYL ESTERASE B-RELATED"/>
    <property type="match status" value="1"/>
</dbReference>
<sequence>MYTSLAQACEPATFSGLDLFGAEIVSVRASLVSNYSASVPSAYRYTFPSTELVNATFCNVTVSYTHPGQNDNVIVEAWLPEKDDWNERFLAVGGGGWVAGRFFLSYAGMNGAIADGYATITTDAGLGSAMDASPWALLSPGNVNLYNLQNLGSTSLNDEAVLGKQFIQSYYGKPPKFSYWNGCSQGGRQGMMLAQRYPDAYDGIAAGAPAIYWTEFFASVQWPQQVMNMAGEYPYSCEIEAINAAAVSACDELDGVKDGIISLPDECLAQFDPFQLVGTHVNCTEAGGTIQISNVAATVTNATWRGTTDADGKKLWHGLNPGSDLTGTDLRSYGQTGVAATDCTSGTCTGAPSILGQQWLELFIARNPGFDFSNLTHAEFDRFFRASGQMYRSMIGTGDADLRDFKNAGGKLVTFHGMNDNIIPPGGTKQYYDAVAEVIPDVHDFYRVFEVPGLGHCFGGASGTPTGLFAQLRRWVEDGAAPDQTAVDVTDLAGATQHRIVCAYPQRAEPVQGCADPAAADCWTCVE</sequence>
<evidence type="ECO:0000256" key="2">
    <source>
        <dbReference type="ARBA" id="ARBA00022487"/>
    </source>
</evidence>
<keyword evidence="3" id="KW-0479">Metal-binding</keyword>
<reference evidence="9" key="1">
    <citation type="submission" date="2016-03" db="EMBL/GenBank/DDBJ databases">
        <title>Draft genome sequence of Rosellinia necatrix.</title>
        <authorList>
            <person name="Kanematsu S."/>
        </authorList>
    </citation>
    <scope>NUCLEOTIDE SEQUENCE [LARGE SCALE GENOMIC DNA]</scope>
    <source>
        <strain evidence="9">W97</strain>
    </source>
</reference>
<evidence type="ECO:0000256" key="4">
    <source>
        <dbReference type="ARBA" id="ARBA00022729"/>
    </source>
</evidence>
<dbReference type="Pfam" id="PF07519">
    <property type="entry name" value="Tannase"/>
    <property type="match status" value="1"/>
</dbReference>
<dbReference type="SUPFAM" id="SSF53474">
    <property type="entry name" value="alpha/beta-Hydrolases"/>
    <property type="match status" value="1"/>
</dbReference>
<dbReference type="OrthoDB" id="3039123at2759"/>
<keyword evidence="5 8" id="KW-0378">Hydrolase</keyword>
<evidence type="ECO:0000256" key="8">
    <source>
        <dbReference type="RuleBase" id="RU361238"/>
    </source>
</evidence>
<evidence type="ECO:0000313" key="10">
    <source>
        <dbReference type="Proteomes" id="UP000054516"/>
    </source>
</evidence>
<evidence type="ECO:0000256" key="5">
    <source>
        <dbReference type="ARBA" id="ARBA00022801"/>
    </source>
</evidence>
<dbReference type="PANTHER" id="PTHR33938:SF13">
    <property type="entry name" value="CARBOXYLIC ESTER HYDROLASE"/>
    <property type="match status" value="1"/>
</dbReference>